<dbReference type="GO" id="GO:0016814">
    <property type="term" value="F:hydrolase activity, acting on carbon-nitrogen (but not peptide) bonds, in cyclic amidines"/>
    <property type="evidence" value="ECO:0007669"/>
    <property type="project" value="InterPro"/>
</dbReference>
<dbReference type="Proteomes" id="UP000678393">
    <property type="component" value="Unassembled WGS sequence"/>
</dbReference>
<feature type="region of interest" description="Disordered" evidence="1">
    <location>
        <begin position="29"/>
        <end position="50"/>
    </location>
</feature>
<protein>
    <recommendedName>
        <fullName evidence="2">Activation-induced cytidine deaminase AID domain-containing protein</fullName>
    </recommendedName>
</protein>
<name>A0A8S3ZT01_9EUPU</name>
<dbReference type="Gene3D" id="3.40.140.10">
    <property type="entry name" value="Cytidine Deaminase, domain 2"/>
    <property type="match status" value="1"/>
</dbReference>
<proteinExistence type="predicted"/>
<gene>
    <name evidence="3" type="ORF">CUNI_LOCUS16400</name>
</gene>
<dbReference type="InterPro" id="IPR013158">
    <property type="entry name" value="AID"/>
</dbReference>
<evidence type="ECO:0000313" key="4">
    <source>
        <dbReference type="Proteomes" id="UP000678393"/>
    </source>
</evidence>
<sequence>MENSPNALFPAFNLLWRAALKDYSKEAVKNSRGNSRRAVPKQQPSLQAVQASYPQPQNQIILNNDESNEQNSNDATNNESVVVCTLECDNGAKFVRQIIHEGTQRSEWSCAEDLFVDWLSCELTSQHAQRIDVTIYFCHVPVNTCSHGLCLWLQNLRQEGKEVNVKIKIASMGSLVSRYLEGVSNAADRRHFDYHEVEDTVGALRKLANLHVVVEPLSAGDWTKLMTLLTDRTSLEALDLQQTPSAESFAKILQNTL</sequence>
<dbReference type="OrthoDB" id="6043180at2759"/>
<evidence type="ECO:0000259" key="2">
    <source>
        <dbReference type="Pfam" id="PF08210"/>
    </source>
</evidence>
<dbReference type="EMBL" id="CAJHNH020004301">
    <property type="protein sequence ID" value="CAG5130842.1"/>
    <property type="molecule type" value="Genomic_DNA"/>
</dbReference>
<feature type="domain" description="Activation-induced cytidine deaminase AID" evidence="2">
    <location>
        <begin position="75"/>
        <end position="229"/>
    </location>
</feature>
<dbReference type="Pfam" id="PF08210">
    <property type="entry name" value="APOBEC_N"/>
    <property type="match status" value="1"/>
</dbReference>
<keyword evidence="4" id="KW-1185">Reference proteome</keyword>
<organism evidence="3 4">
    <name type="scientific">Candidula unifasciata</name>
    <dbReference type="NCBI Taxonomy" id="100452"/>
    <lineage>
        <taxon>Eukaryota</taxon>
        <taxon>Metazoa</taxon>
        <taxon>Spiralia</taxon>
        <taxon>Lophotrochozoa</taxon>
        <taxon>Mollusca</taxon>
        <taxon>Gastropoda</taxon>
        <taxon>Heterobranchia</taxon>
        <taxon>Euthyneura</taxon>
        <taxon>Panpulmonata</taxon>
        <taxon>Eupulmonata</taxon>
        <taxon>Stylommatophora</taxon>
        <taxon>Helicina</taxon>
        <taxon>Helicoidea</taxon>
        <taxon>Geomitridae</taxon>
        <taxon>Candidula</taxon>
    </lineage>
</organism>
<evidence type="ECO:0000313" key="3">
    <source>
        <dbReference type="EMBL" id="CAG5130842.1"/>
    </source>
</evidence>
<reference evidence="3" key="1">
    <citation type="submission" date="2021-04" db="EMBL/GenBank/DDBJ databases">
        <authorList>
            <consortium name="Molecular Ecology Group"/>
        </authorList>
    </citation>
    <scope>NUCLEOTIDE SEQUENCE</scope>
</reference>
<dbReference type="GO" id="GO:0008270">
    <property type="term" value="F:zinc ion binding"/>
    <property type="evidence" value="ECO:0007669"/>
    <property type="project" value="InterPro"/>
</dbReference>
<comment type="caution">
    <text evidence="3">The sequence shown here is derived from an EMBL/GenBank/DDBJ whole genome shotgun (WGS) entry which is preliminary data.</text>
</comment>
<evidence type="ECO:0000256" key="1">
    <source>
        <dbReference type="SAM" id="MobiDB-lite"/>
    </source>
</evidence>
<accession>A0A8S3ZT01</accession>
<dbReference type="AlphaFoldDB" id="A0A8S3ZT01"/>